<sequence length="135" mass="14634">METLITTQQKKTSVTKPALWTGRIISSICIAFLLFDAVGKIIREAHTISACMTLGIPENTITGIGITLFLCTILYLIPKTSVIGAISLTGYLGGAVAIMNRAGQPVYFALAFGVLIWLGLYLRNQAVRKLFALEQ</sequence>
<keyword evidence="2 5" id="KW-0812">Transmembrane</keyword>
<keyword evidence="7" id="KW-1185">Reference proteome</keyword>
<name>A0ABT4L2J2_9SPHI</name>
<dbReference type="InterPro" id="IPR032808">
    <property type="entry name" value="DoxX"/>
</dbReference>
<dbReference type="EMBL" id="JAPWGL010000006">
    <property type="protein sequence ID" value="MCZ4225410.1"/>
    <property type="molecule type" value="Genomic_DNA"/>
</dbReference>
<evidence type="ECO:0000313" key="7">
    <source>
        <dbReference type="Proteomes" id="UP001144341"/>
    </source>
</evidence>
<evidence type="ECO:0000256" key="2">
    <source>
        <dbReference type="ARBA" id="ARBA00022692"/>
    </source>
</evidence>
<dbReference type="Proteomes" id="UP001144341">
    <property type="component" value="Unassembled WGS sequence"/>
</dbReference>
<comment type="caution">
    <text evidence="6">The sequence shown here is derived from an EMBL/GenBank/DDBJ whole genome shotgun (WGS) entry which is preliminary data.</text>
</comment>
<comment type="subcellular location">
    <subcellularLocation>
        <location evidence="1">Membrane</location>
        <topology evidence="1">Multi-pass membrane protein</topology>
    </subcellularLocation>
</comment>
<evidence type="ECO:0000313" key="6">
    <source>
        <dbReference type="EMBL" id="MCZ4225410.1"/>
    </source>
</evidence>
<organism evidence="6 7">
    <name type="scientific">Pedobacter rhodius</name>
    <dbReference type="NCBI Taxonomy" id="3004098"/>
    <lineage>
        <taxon>Bacteria</taxon>
        <taxon>Pseudomonadati</taxon>
        <taxon>Bacteroidota</taxon>
        <taxon>Sphingobacteriia</taxon>
        <taxon>Sphingobacteriales</taxon>
        <taxon>Sphingobacteriaceae</taxon>
        <taxon>Pedobacter</taxon>
    </lineage>
</organism>
<proteinExistence type="predicted"/>
<gene>
    <name evidence="6" type="ORF">O0931_19000</name>
</gene>
<evidence type="ECO:0000256" key="1">
    <source>
        <dbReference type="ARBA" id="ARBA00004141"/>
    </source>
</evidence>
<dbReference type="RefSeq" id="WP_269417065.1">
    <property type="nucleotide sequence ID" value="NZ_JAPWGL010000006.1"/>
</dbReference>
<feature type="transmembrane region" description="Helical" evidence="5">
    <location>
        <begin position="20"/>
        <end position="39"/>
    </location>
</feature>
<feature type="transmembrane region" description="Helical" evidence="5">
    <location>
        <begin position="60"/>
        <end position="77"/>
    </location>
</feature>
<evidence type="ECO:0000256" key="4">
    <source>
        <dbReference type="ARBA" id="ARBA00023136"/>
    </source>
</evidence>
<keyword evidence="4 5" id="KW-0472">Membrane</keyword>
<feature type="transmembrane region" description="Helical" evidence="5">
    <location>
        <begin position="106"/>
        <end position="123"/>
    </location>
</feature>
<accession>A0ABT4L2J2</accession>
<keyword evidence="3 5" id="KW-1133">Transmembrane helix</keyword>
<evidence type="ECO:0000256" key="5">
    <source>
        <dbReference type="SAM" id="Phobius"/>
    </source>
</evidence>
<protein>
    <submittedName>
        <fullName evidence="6">DoxX family protein</fullName>
    </submittedName>
</protein>
<dbReference type="Pfam" id="PF13564">
    <property type="entry name" value="DoxX_2"/>
    <property type="match status" value="1"/>
</dbReference>
<feature type="transmembrane region" description="Helical" evidence="5">
    <location>
        <begin position="83"/>
        <end position="99"/>
    </location>
</feature>
<evidence type="ECO:0000256" key="3">
    <source>
        <dbReference type="ARBA" id="ARBA00022989"/>
    </source>
</evidence>
<reference evidence="6" key="1">
    <citation type="submission" date="2022-12" db="EMBL/GenBank/DDBJ databases">
        <title>Genome sequence of SJ11.</title>
        <authorList>
            <person name="Woo H."/>
        </authorList>
    </citation>
    <scope>NUCLEOTIDE SEQUENCE</scope>
    <source>
        <strain evidence="6">SJ11</strain>
    </source>
</reference>